<sequence>MSHVHRLELRIAVPRRGPIKIDIDAHDVFPECAPAPAPPVSRPAGNAWLAMQA</sequence>
<organism evidence="1 2">
    <name type="scientific">Sphingomonas donggukensis</name>
    <dbReference type="NCBI Taxonomy" id="2949093"/>
    <lineage>
        <taxon>Bacteria</taxon>
        <taxon>Pseudomonadati</taxon>
        <taxon>Pseudomonadota</taxon>
        <taxon>Alphaproteobacteria</taxon>
        <taxon>Sphingomonadales</taxon>
        <taxon>Sphingomonadaceae</taxon>
        <taxon>Sphingomonas</taxon>
    </lineage>
</organism>
<evidence type="ECO:0000313" key="2">
    <source>
        <dbReference type="Proteomes" id="UP001055580"/>
    </source>
</evidence>
<protein>
    <submittedName>
        <fullName evidence="1">Uncharacterized protein</fullName>
    </submittedName>
</protein>
<dbReference type="Proteomes" id="UP001055580">
    <property type="component" value="Chromosome"/>
</dbReference>
<keyword evidence="2" id="KW-1185">Reference proteome</keyword>
<evidence type="ECO:0000313" key="1">
    <source>
        <dbReference type="EMBL" id="URW75301.1"/>
    </source>
</evidence>
<dbReference type="RefSeq" id="WP_250751320.1">
    <property type="nucleotide sequence ID" value="NZ_CP098401.1"/>
</dbReference>
<name>A0ABY4TUB6_9SPHN</name>
<accession>A0ABY4TUB6</accession>
<proteinExistence type="predicted"/>
<gene>
    <name evidence="1" type="ORF">M9980_12250</name>
</gene>
<reference evidence="1" key="1">
    <citation type="submission" date="2022-05" db="EMBL/GenBank/DDBJ databases">
        <title>Sphingomonas sp. strain RMG20 Genome sequencing and assembly.</title>
        <authorList>
            <person name="Kim I."/>
        </authorList>
    </citation>
    <scope>NUCLEOTIDE SEQUENCE</scope>
    <source>
        <strain evidence="1">RMG20</strain>
    </source>
</reference>
<dbReference type="EMBL" id="CP098401">
    <property type="protein sequence ID" value="URW75301.1"/>
    <property type="molecule type" value="Genomic_DNA"/>
</dbReference>